<organism evidence="2 3">
    <name type="scientific">Winogradskya humida</name>
    <dbReference type="NCBI Taxonomy" id="113566"/>
    <lineage>
        <taxon>Bacteria</taxon>
        <taxon>Bacillati</taxon>
        <taxon>Actinomycetota</taxon>
        <taxon>Actinomycetes</taxon>
        <taxon>Micromonosporales</taxon>
        <taxon>Micromonosporaceae</taxon>
        <taxon>Winogradskya</taxon>
    </lineage>
</organism>
<dbReference type="EMBL" id="BOMN01000086">
    <property type="protein sequence ID" value="GIE22844.1"/>
    <property type="molecule type" value="Genomic_DNA"/>
</dbReference>
<feature type="region of interest" description="Disordered" evidence="1">
    <location>
        <begin position="59"/>
        <end position="98"/>
    </location>
</feature>
<accession>A0ABQ3ZW88</accession>
<gene>
    <name evidence="2" type="ORF">Ahu01nite_059460</name>
</gene>
<name>A0ABQ3ZW88_9ACTN</name>
<reference evidence="2 3" key="1">
    <citation type="submission" date="2021-01" db="EMBL/GenBank/DDBJ databases">
        <title>Whole genome shotgun sequence of Actinoplanes humidus NBRC 14915.</title>
        <authorList>
            <person name="Komaki H."/>
            <person name="Tamura T."/>
        </authorList>
    </citation>
    <scope>NUCLEOTIDE SEQUENCE [LARGE SCALE GENOMIC DNA]</scope>
    <source>
        <strain evidence="2 3">NBRC 14915</strain>
    </source>
</reference>
<evidence type="ECO:0000313" key="2">
    <source>
        <dbReference type="EMBL" id="GIE22844.1"/>
    </source>
</evidence>
<proteinExistence type="predicted"/>
<comment type="caution">
    <text evidence="2">The sequence shown here is derived from an EMBL/GenBank/DDBJ whole genome shotgun (WGS) entry which is preliminary data.</text>
</comment>
<keyword evidence="3" id="KW-1185">Reference proteome</keyword>
<dbReference type="Proteomes" id="UP000603200">
    <property type="component" value="Unassembled WGS sequence"/>
</dbReference>
<protein>
    <submittedName>
        <fullName evidence="2">Uncharacterized protein</fullName>
    </submittedName>
</protein>
<evidence type="ECO:0000313" key="3">
    <source>
        <dbReference type="Proteomes" id="UP000603200"/>
    </source>
</evidence>
<sequence length="98" mass="10579">MRNAQDSSARNGGTGEIQRISAEALARHGVRVCTPNKYPCVLLDQHRWDLLVQESPYQASHHLAGDPGAEPHGVGSGARAQEINERTRSALLSGHDSL</sequence>
<evidence type="ECO:0000256" key="1">
    <source>
        <dbReference type="SAM" id="MobiDB-lite"/>
    </source>
</evidence>